<evidence type="ECO:0000313" key="3">
    <source>
        <dbReference type="Proteomes" id="UP000533269"/>
    </source>
</evidence>
<name>A0A7W4TP57_KINRA</name>
<sequence>MHGSGGNRRRWADLPAPVHDAVTEVLGSPVVRAVSQSGGFSPGAAERVVAADGTRAFVKAVSAAQNPESPRLQEREARITAALPAGVPAPGFRGARWVGDWHVLVLDEVPGHQPGLPWRAGDLGPVVAALDRLVAVGTPCPVPDLPTAREALAGELPEPALDLLDGDSLVHLDLRADNLLLTPVGAVLVDWPHACRGPAWLDLLTLLAEVDRLGEEGLAEHVLTTSALTRHVEAEVLTTVLDGFRAFFLHRAAQPVPPGLPTLREFQRVQGEALARWVGRRRAPAR</sequence>
<dbReference type="PROSITE" id="PS00109">
    <property type="entry name" value="PROTEIN_KINASE_TYR"/>
    <property type="match status" value="1"/>
</dbReference>
<dbReference type="Proteomes" id="UP000533269">
    <property type="component" value="Unassembled WGS sequence"/>
</dbReference>
<organism evidence="2 3">
    <name type="scientific">Kineococcus radiotolerans</name>
    <dbReference type="NCBI Taxonomy" id="131568"/>
    <lineage>
        <taxon>Bacteria</taxon>
        <taxon>Bacillati</taxon>
        <taxon>Actinomycetota</taxon>
        <taxon>Actinomycetes</taxon>
        <taxon>Kineosporiales</taxon>
        <taxon>Kineosporiaceae</taxon>
        <taxon>Kineococcus</taxon>
    </lineage>
</organism>
<reference evidence="2 3" key="1">
    <citation type="submission" date="2020-08" db="EMBL/GenBank/DDBJ databases">
        <title>The Agave Microbiome: Exploring the role of microbial communities in plant adaptations to desert environments.</title>
        <authorList>
            <person name="Partida-Martinez L.P."/>
        </authorList>
    </citation>
    <scope>NUCLEOTIDE SEQUENCE [LARGE SCALE GENOMIC DNA]</scope>
    <source>
        <strain evidence="2 3">AS2.23</strain>
    </source>
</reference>
<proteinExistence type="predicted"/>
<dbReference type="RefSeq" id="WP_183392309.1">
    <property type="nucleotide sequence ID" value="NZ_JACHVY010000003.1"/>
</dbReference>
<dbReference type="InterPro" id="IPR011009">
    <property type="entry name" value="Kinase-like_dom_sf"/>
</dbReference>
<dbReference type="SUPFAM" id="SSF56112">
    <property type="entry name" value="Protein kinase-like (PK-like)"/>
    <property type="match status" value="1"/>
</dbReference>
<dbReference type="InterPro" id="IPR002575">
    <property type="entry name" value="Aminoglycoside_PTrfase"/>
</dbReference>
<dbReference type="GO" id="GO:0004672">
    <property type="term" value="F:protein kinase activity"/>
    <property type="evidence" value="ECO:0007669"/>
    <property type="project" value="InterPro"/>
</dbReference>
<reference evidence="2 3" key="2">
    <citation type="submission" date="2020-08" db="EMBL/GenBank/DDBJ databases">
        <authorList>
            <person name="Partida-Martinez L."/>
            <person name="Huntemann M."/>
            <person name="Clum A."/>
            <person name="Wang J."/>
            <person name="Palaniappan K."/>
            <person name="Ritter S."/>
            <person name="Chen I.-M."/>
            <person name="Stamatis D."/>
            <person name="Reddy T."/>
            <person name="O'Malley R."/>
            <person name="Daum C."/>
            <person name="Shapiro N."/>
            <person name="Ivanova N."/>
            <person name="Kyrpides N."/>
            <person name="Woyke T."/>
        </authorList>
    </citation>
    <scope>NUCLEOTIDE SEQUENCE [LARGE SCALE GENOMIC DNA]</scope>
    <source>
        <strain evidence="2 3">AS2.23</strain>
    </source>
</reference>
<dbReference type="Pfam" id="PF01636">
    <property type="entry name" value="APH"/>
    <property type="match status" value="1"/>
</dbReference>
<accession>A0A7W4TP57</accession>
<dbReference type="InterPro" id="IPR008266">
    <property type="entry name" value="Tyr_kinase_AS"/>
</dbReference>
<protein>
    <recommendedName>
        <fullName evidence="1">Aminoglycoside phosphotransferase domain-containing protein</fullName>
    </recommendedName>
</protein>
<gene>
    <name evidence="2" type="ORF">FHR75_003389</name>
</gene>
<evidence type="ECO:0000313" key="2">
    <source>
        <dbReference type="EMBL" id="MBB2902558.1"/>
    </source>
</evidence>
<comment type="caution">
    <text evidence="2">The sequence shown here is derived from an EMBL/GenBank/DDBJ whole genome shotgun (WGS) entry which is preliminary data.</text>
</comment>
<dbReference type="Gene3D" id="3.90.1200.10">
    <property type="match status" value="1"/>
</dbReference>
<dbReference type="EMBL" id="JACHVY010000003">
    <property type="protein sequence ID" value="MBB2902558.1"/>
    <property type="molecule type" value="Genomic_DNA"/>
</dbReference>
<evidence type="ECO:0000259" key="1">
    <source>
        <dbReference type="Pfam" id="PF01636"/>
    </source>
</evidence>
<dbReference type="AlphaFoldDB" id="A0A7W4TP57"/>
<feature type="domain" description="Aminoglycoside phosphotransferase" evidence="1">
    <location>
        <begin position="118"/>
        <end position="219"/>
    </location>
</feature>